<keyword evidence="3" id="KW-1185">Reference proteome</keyword>
<gene>
    <name evidence="2" type="ORF">FDG2_5111</name>
</gene>
<evidence type="ECO:0000313" key="2">
    <source>
        <dbReference type="EMBL" id="SBW26979.1"/>
    </source>
</evidence>
<organism evidence="2 3">
    <name type="scientific">Candidatus Protofrankia californiensis</name>
    <dbReference type="NCBI Taxonomy" id="1839754"/>
    <lineage>
        <taxon>Bacteria</taxon>
        <taxon>Bacillati</taxon>
        <taxon>Actinomycetota</taxon>
        <taxon>Actinomycetes</taxon>
        <taxon>Frankiales</taxon>
        <taxon>Frankiaceae</taxon>
        <taxon>Protofrankia</taxon>
    </lineage>
</organism>
<dbReference type="GO" id="GO:0004803">
    <property type="term" value="F:transposase activity"/>
    <property type="evidence" value="ECO:0007669"/>
    <property type="project" value="InterPro"/>
</dbReference>
<name>A0A1C3PAZ7_9ACTN</name>
<sequence length="88" mass="10089">MCPFNLPMIARFSELLPRIRNWKDLIFYRPGPAARYAHIDALFAEQGIDWKLIEAHWPDLMRTAISIREGALSSVALGRRSFLSTGLM</sequence>
<dbReference type="Proteomes" id="UP000199013">
    <property type="component" value="Unassembled WGS sequence"/>
</dbReference>
<dbReference type="InterPro" id="IPR002513">
    <property type="entry name" value="Tn3_Tnp_DDE_dom"/>
</dbReference>
<feature type="domain" description="Tn3 transposase DDE" evidence="1">
    <location>
        <begin position="14"/>
        <end position="79"/>
    </location>
</feature>
<accession>A0A1C3PAZ7</accession>
<dbReference type="AlphaFoldDB" id="A0A1C3PAZ7"/>
<dbReference type="EMBL" id="FLUV01002149">
    <property type="protein sequence ID" value="SBW26979.1"/>
    <property type="molecule type" value="Genomic_DNA"/>
</dbReference>
<reference evidence="3" key="1">
    <citation type="submission" date="2016-02" db="EMBL/GenBank/DDBJ databases">
        <authorList>
            <person name="Wibberg D."/>
        </authorList>
    </citation>
    <scope>NUCLEOTIDE SEQUENCE [LARGE SCALE GENOMIC DNA]</scope>
</reference>
<dbReference type="Pfam" id="PF01526">
    <property type="entry name" value="DDE_Tnp_Tn3"/>
    <property type="match status" value="1"/>
</dbReference>
<evidence type="ECO:0000313" key="3">
    <source>
        <dbReference type="Proteomes" id="UP000199013"/>
    </source>
</evidence>
<proteinExistence type="predicted"/>
<protein>
    <recommendedName>
        <fullName evidence="1">Tn3 transposase DDE domain-containing protein</fullName>
    </recommendedName>
</protein>
<dbReference type="GO" id="GO:0006313">
    <property type="term" value="P:DNA transposition"/>
    <property type="evidence" value="ECO:0007669"/>
    <property type="project" value="InterPro"/>
</dbReference>
<evidence type="ECO:0000259" key="1">
    <source>
        <dbReference type="Pfam" id="PF01526"/>
    </source>
</evidence>